<protein>
    <submittedName>
        <fullName evidence="2">Uncharacterized protein</fullName>
    </submittedName>
</protein>
<keyword evidence="1" id="KW-0732">Signal</keyword>
<reference evidence="2" key="1">
    <citation type="submission" date="2022-04" db="EMBL/GenBank/DDBJ databases">
        <title>Lysobacter sp. CAU 1642 isolated from sea sand.</title>
        <authorList>
            <person name="Kim W."/>
        </authorList>
    </citation>
    <scope>NUCLEOTIDE SEQUENCE</scope>
    <source>
        <strain evidence="2">CAU 1642</strain>
    </source>
</reference>
<evidence type="ECO:0000313" key="3">
    <source>
        <dbReference type="Proteomes" id="UP001431449"/>
    </source>
</evidence>
<gene>
    <name evidence="2" type="ORF">M0G41_08635</name>
</gene>
<proteinExistence type="predicted"/>
<evidence type="ECO:0000313" key="2">
    <source>
        <dbReference type="EMBL" id="MCK7593734.1"/>
    </source>
</evidence>
<keyword evidence="3" id="KW-1185">Reference proteome</keyword>
<sequence>MRLLFAALCTLSTSAAIAQAAPPGNPAVDTVREALETPFREQTGLAFSRFDCDLPQDIEQPGLVEFSCHATDEEGDRFTYRLWRDQDSGESMVSQWQPLEQVPPTVLAPLTEAADRFLEGFATADWPATAAARHPRLAESQSEADLAAALGALREGSGRIEARRAMLFSQPGPGTYALEYRLDSERGPLLARIQLRREGGNTGVSGYLIVPEDGTRLAAAMLQEQATEALTPLIGAPINALNVDLERLQRAGDAEVAAAEYGDGQRIAVLVTRVGTAFDYEPLDYRFSILDVPWMVARHEVQSGRPESTVQCPGRVARDGGHLDCTVTRKDGSEVVYRVERQGGEHRMSPRP</sequence>
<dbReference type="RefSeq" id="WP_248207929.1">
    <property type="nucleotide sequence ID" value="NZ_JALNMH010000006.1"/>
</dbReference>
<organism evidence="2 3">
    <name type="scientific">Pseudomarimonas salicorniae</name>
    <dbReference type="NCBI Taxonomy" id="2933270"/>
    <lineage>
        <taxon>Bacteria</taxon>
        <taxon>Pseudomonadati</taxon>
        <taxon>Pseudomonadota</taxon>
        <taxon>Gammaproteobacteria</taxon>
        <taxon>Lysobacterales</taxon>
        <taxon>Lysobacteraceae</taxon>
        <taxon>Pseudomarimonas</taxon>
    </lineage>
</organism>
<feature type="signal peptide" evidence="1">
    <location>
        <begin position="1"/>
        <end position="20"/>
    </location>
</feature>
<comment type="caution">
    <text evidence="2">The sequence shown here is derived from an EMBL/GenBank/DDBJ whole genome shotgun (WGS) entry which is preliminary data.</text>
</comment>
<dbReference type="EMBL" id="JALNMH010000006">
    <property type="protein sequence ID" value="MCK7593734.1"/>
    <property type="molecule type" value="Genomic_DNA"/>
</dbReference>
<dbReference type="Proteomes" id="UP001431449">
    <property type="component" value="Unassembled WGS sequence"/>
</dbReference>
<accession>A0ABT0GGS8</accession>
<evidence type="ECO:0000256" key="1">
    <source>
        <dbReference type="SAM" id="SignalP"/>
    </source>
</evidence>
<feature type="chain" id="PRO_5045877560" evidence="1">
    <location>
        <begin position="21"/>
        <end position="352"/>
    </location>
</feature>
<name>A0ABT0GGS8_9GAMM</name>